<reference evidence="2 3" key="1">
    <citation type="submission" date="2024-04" db="EMBL/GenBank/DDBJ databases">
        <title>Novel species of the genus Ideonella isolated from streams.</title>
        <authorList>
            <person name="Lu H."/>
        </authorList>
    </citation>
    <scope>NUCLEOTIDE SEQUENCE [LARGE SCALE GENOMIC DNA]</scope>
    <source>
        <strain evidence="2 3">DXS29W</strain>
    </source>
</reference>
<name>A0ABU9BK33_9BURK</name>
<keyword evidence="3" id="KW-1185">Reference proteome</keyword>
<evidence type="ECO:0000256" key="1">
    <source>
        <dbReference type="SAM" id="SignalP"/>
    </source>
</evidence>
<dbReference type="InterPro" id="IPR011990">
    <property type="entry name" value="TPR-like_helical_dom_sf"/>
</dbReference>
<dbReference type="PROSITE" id="PS51257">
    <property type="entry name" value="PROKAR_LIPOPROTEIN"/>
    <property type="match status" value="1"/>
</dbReference>
<gene>
    <name evidence="2" type="ORF">AACH06_01160</name>
</gene>
<dbReference type="Proteomes" id="UP001371218">
    <property type="component" value="Unassembled WGS sequence"/>
</dbReference>
<protein>
    <recommendedName>
        <fullName evidence="4">Tetratricopeptide repeat protein</fullName>
    </recommendedName>
</protein>
<feature type="signal peptide" evidence="1">
    <location>
        <begin position="1"/>
        <end position="24"/>
    </location>
</feature>
<feature type="chain" id="PRO_5045177093" description="Tetratricopeptide repeat protein" evidence="1">
    <location>
        <begin position="25"/>
        <end position="405"/>
    </location>
</feature>
<proteinExistence type="predicted"/>
<dbReference type="EMBL" id="JBBUTG010000001">
    <property type="protein sequence ID" value="MEK8029414.1"/>
    <property type="molecule type" value="Genomic_DNA"/>
</dbReference>
<sequence>MSMKSLRALTLALVAAGCLTVAHAQNVRPEVGKPLQAASELLRAGKAREALAKVREADGVGGKTAAEQLMIDRMKGAAAQRAGDNGTAIQAFESVFNSGKLSGSEQAQVAETLAFAYSQQRDNAKATQWANKAQQLGASSPQLKQLQAYLQSQSGDYAAIAKDSAAAVSAAEQAGRRPAEDDLLRLADAYQRTNANAAQSATLEKLVSYYPKKEYWSALLGRLPRKPGFSDRFSLDVMRMKLATGNLSKTEEFMEMAQLLLQDGYAAEAKTIVDKGFASGALGTGAEAERHKRLRDLAIKQDAEVRANMEKNIAAATAAKDGNELVRIGSVLASMGQAEQGATLIQQGIAKDALKRPEDAKLRLGQALAANPKTKAKGQQTLRSVQGTDGAADVGRLYAILAGQQ</sequence>
<keyword evidence="1" id="KW-0732">Signal</keyword>
<organism evidence="2 3">
    <name type="scientific">Ideonella lacteola</name>
    <dbReference type="NCBI Taxonomy" id="2984193"/>
    <lineage>
        <taxon>Bacteria</taxon>
        <taxon>Pseudomonadati</taxon>
        <taxon>Pseudomonadota</taxon>
        <taxon>Betaproteobacteria</taxon>
        <taxon>Burkholderiales</taxon>
        <taxon>Sphaerotilaceae</taxon>
        <taxon>Ideonella</taxon>
    </lineage>
</organism>
<evidence type="ECO:0000313" key="3">
    <source>
        <dbReference type="Proteomes" id="UP001371218"/>
    </source>
</evidence>
<accession>A0ABU9BK33</accession>
<dbReference type="SUPFAM" id="SSF48452">
    <property type="entry name" value="TPR-like"/>
    <property type="match status" value="1"/>
</dbReference>
<comment type="caution">
    <text evidence="2">The sequence shown here is derived from an EMBL/GenBank/DDBJ whole genome shotgun (WGS) entry which is preliminary data.</text>
</comment>
<evidence type="ECO:0000313" key="2">
    <source>
        <dbReference type="EMBL" id="MEK8029414.1"/>
    </source>
</evidence>
<dbReference type="RefSeq" id="WP_341423751.1">
    <property type="nucleotide sequence ID" value="NZ_JBBUTG010000001.1"/>
</dbReference>
<evidence type="ECO:0008006" key="4">
    <source>
        <dbReference type="Google" id="ProtNLM"/>
    </source>
</evidence>